<organism evidence="3 4">
    <name type="scientific">Williamwhitmania taraxaci</name>
    <dbReference type="NCBI Taxonomy" id="1640674"/>
    <lineage>
        <taxon>Bacteria</taxon>
        <taxon>Pseudomonadati</taxon>
        <taxon>Bacteroidota</taxon>
        <taxon>Bacteroidia</taxon>
        <taxon>Bacteroidales</taxon>
        <taxon>Williamwhitmaniaceae</taxon>
        <taxon>Williamwhitmania</taxon>
    </lineage>
</organism>
<dbReference type="SUPFAM" id="SSF51556">
    <property type="entry name" value="Metallo-dependent hydrolases"/>
    <property type="match status" value="1"/>
</dbReference>
<evidence type="ECO:0000313" key="3">
    <source>
        <dbReference type="EMBL" id="SDC78562.1"/>
    </source>
</evidence>
<protein>
    <submittedName>
        <fullName evidence="3">Cytosine/adenosine deaminase</fullName>
    </submittedName>
</protein>
<proteinExistence type="predicted"/>
<dbReference type="AlphaFoldDB" id="A0A1G6PE85"/>
<feature type="domain" description="Amidohydrolase-related" evidence="2">
    <location>
        <begin position="43"/>
        <end position="365"/>
    </location>
</feature>
<dbReference type="Gene3D" id="2.30.40.10">
    <property type="entry name" value="Urease, subunit C, domain 1"/>
    <property type="match status" value="1"/>
</dbReference>
<evidence type="ECO:0000256" key="1">
    <source>
        <dbReference type="ARBA" id="ARBA00022801"/>
    </source>
</evidence>
<dbReference type="InterPro" id="IPR011059">
    <property type="entry name" value="Metal-dep_hydrolase_composite"/>
</dbReference>
<dbReference type="InterPro" id="IPR050287">
    <property type="entry name" value="MTA/SAH_deaminase"/>
</dbReference>
<dbReference type="Proteomes" id="UP000199452">
    <property type="component" value="Unassembled WGS sequence"/>
</dbReference>
<keyword evidence="1" id="KW-0378">Hydrolase</keyword>
<sequence length="384" mass="42798">MVCPVSSPPIRRGVIVLDSDNTVVEVRGPLEKEEANIEYYNGILIPSFVNAHCHLELSHLKGVFPTHLGMAGFIETITEKRDADESFIDHAIQSADRYMFDSGISLVGDISNGASTLRAKANSKITYHTFVEAFASDRNDAQKVIDEKKLIVEEAHRLNLLASMTLHAPYSISPQLVSAFAKELTHTDMISFHLFESVEEIDYMENNAGPLAALYKKQCRKENALSQWGVNPYSNIFNAIPSENKMLAIHSGQITEAYLALLQNRFKETWFVLCPKSNQYIHNQLPPFNFFRSNSEKIALGTDSLASNNTLSILEEMKSIGSSNSNIAFEEILRWATLNGARALGQDSVFGSFEEKKKPGVLLLTGIDTINPILSETTKIRRLV</sequence>
<keyword evidence="4" id="KW-1185">Reference proteome</keyword>
<dbReference type="PANTHER" id="PTHR43794:SF11">
    <property type="entry name" value="AMIDOHYDROLASE-RELATED DOMAIN-CONTAINING PROTEIN"/>
    <property type="match status" value="1"/>
</dbReference>
<dbReference type="InterPro" id="IPR032466">
    <property type="entry name" value="Metal_Hydrolase"/>
</dbReference>
<reference evidence="3 4" key="1">
    <citation type="submission" date="2016-09" db="EMBL/GenBank/DDBJ databases">
        <authorList>
            <person name="Capua I."/>
            <person name="De Benedictis P."/>
            <person name="Joannis T."/>
            <person name="Lombin L.H."/>
            <person name="Cattoli G."/>
        </authorList>
    </citation>
    <scope>NUCLEOTIDE SEQUENCE [LARGE SCALE GENOMIC DNA]</scope>
    <source>
        <strain evidence="3 4">A7P-90m</strain>
    </source>
</reference>
<dbReference type="PANTHER" id="PTHR43794">
    <property type="entry name" value="AMINOHYDROLASE SSNA-RELATED"/>
    <property type="match status" value="1"/>
</dbReference>
<dbReference type="Pfam" id="PF01979">
    <property type="entry name" value="Amidohydro_1"/>
    <property type="match status" value="1"/>
</dbReference>
<dbReference type="EMBL" id="FMYP01000051">
    <property type="protein sequence ID" value="SDC78562.1"/>
    <property type="molecule type" value="Genomic_DNA"/>
</dbReference>
<evidence type="ECO:0000313" key="4">
    <source>
        <dbReference type="Proteomes" id="UP000199452"/>
    </source>
</evidence>
<dbReference type="STRING" id="1640674.SAMN05216323_105115"/>
<dbReference type="InterPro" id="IPR006680">
    <property type="entry name" value="Amidohydro-rel"/>
</dbReference>
<accession>A0A1G6PE85</accession>
<evidence type="ECO:0000259" key="2">
    <source>
        <dbReference type="Pfam" id="PF01979"/>
    </source>
</evidence>
<dbReference type="GO" id="GO:0016810">
    <property type="term" value="F:hydrolase activity, acting on carbon-nitrogen (but not peptide) bonds"/>
    <property type="evidence" value="ECO:0007669"/>
    <property type="project" value="InterPro"/>
</dbReference>
<dbReference type="Gene3D" id="3.20.20.140">
    <property type="entry name" value="Metal-dependent hydrolases"/>
    <property type="match status" value="1"/>
</dbReference>
<gene>
    <name evidence="3" type="ORF">SAMN05216323_105115</name>
</gene>
<name>A0A1G6PE85_9BACT</name>